<gene>
    <name evidence="2" type="ORF">RRG08_011334</name>
</gene>
<keyword evidence="1" id="KW-0812">Transmembrane</keyword>
<protein>
    <submittedName>
        <fullName evidence="2">Uncharacterized protein</fullName>
    </submittedName>
</protein>
<comment type="caution">
    <text evidence="2">The sequence shown here is derived from an EMBL/GenBank/DDBJ whole genome shotgun (WGS) entry which is preliminary data.</text>
</comment>
<keyword evidence="1" id="KW-1133">Transmembrane helix</keyword>
<reference evidence="2" key="1">
    <citation type="journal article" date="2023" name="G3 (Bethesda)">
        <title>A reference genome for the long-term kleptoplast-retaining sea slug Elysia crispata morphotype clarki.</title>
        <authorList>
            <person name="Eastman K.E."/>
            <person name="Pendleton A.L."/>
            <person name="Shaikh M.A."/>
            <person name="Suttiyut T."/>
            <person name="Ogas R."/>
            <person name="Tomko P."/>
            <person name="Gavelis G."/>
            <person name="Widhalm J.R."/>
            <person name="Wisecaver J.H."/>
        </authorList>
    </citation>
    <scope>NUCLEOTIDE SEQUENCE</scope>
    <source>
        <strain evidence="2">ECLA1</strain>
    </source>
</reference>
<keyword evidence="1" id="KW-0472">Membrane</keyword>
<dbReference type="Proteomes" id="UP001283361">
    <property type="component" value="Unassembled WGS sequence"/>
</dbReference>
<keyword evidence="3" id="KW-1185">Reference proteome</keyword>
<evidence type="ECO:0000313" key="3">
    <source>
        <dbReference type="Proteomes" id="UP001283361"/>
    </source>
</evidence>
<name>A0AAE1CW78_9GAST</name>
<dbReference type="EMBL" id="JAWDGP010006457">
    <property type="protein sequence ID" value="KAK3740872.1"/>
    <property type="molecule type" value="Genomic_DNA"/>
</dbReference>
<evidence type="ECO:0000313" key="2">
    <source>
        <dbReference type="EMBL" id="KAK3740872.1"/>
    </source>
</evidence>
<dbReference type="AlphaFoldDB" id="A0AAE1CW78"/>
<accession>A0AAE1CW78</accession>
<proteinExistence type="predicted"/>
<feature type="transmembrane region" description="Helical" evidence="1">
    <location>
        <begin position="12"/>
        <end position="36"/>
    </location>
</feature>
<evidence type="ECO:0000256" key="1">
    <source>
        <dbReference type="SAM" id="Phobius"/>
    </source>
</evidence>
<sequence length="79" mass="8940">MLGADKRYFIDLGCFSFFLIIFMSLVATLMVCTAVMVEEALDTDRHKTRLALQVAAWASILIFLREVILSDIVDIIFPP</sequence>
<organism evidence="2 3">
    <name type="scientific">Elysia crispata</name>
    <name type="common">lettuce slug</name>
    <dbReference type="NCBI Taxonomy" id="231223"/>
    <lineage>
        <taxon>Eukaryota</taxon>
        <taxon>Metazoa</taxon>
        <taxon>Spiralia</taxon>
        <taxon>Lophotrochozoa</taxon>
        <taxon>Mollusca</taxon>
        <taxon>Gastropoda</taxon>
        <taxon>Heterobranchia</taxon>
        <taxon>Euthyneura</taxon>
        <taxon>Panpulmonata</taxon>
        <taxon>Sacoglossa</taxon>
        <taxon>Placobranchoidea</taxon>
        <taxon>Plakobranchidae</taxon>
        <taxon>Elysia</taxon>
    </lineage>
</organism>
<feature type="transmembrane region" description="Helical" evidence="1">
    <location>
        <begin position="56"/>
        <end position="77"/>
    </location>
</feature>